<protein>
    <submittedName>
        <fullName evidence="1">Uncharacterized protein</fullName>
    </submittedName>
</protein>
<organism evidence="1 2">
    <name type="scientific">Mucilaginibacter pallidiroseus</name>
    <dbReference type="NCBI Taxonomy" id="2599295"/>
    <lineage>
        <taxon>Bacteria</taxon>
        <taxon>Pseudomonadati</taxon>
        <taxon>Bacteroidota</taxon>
        <taxon>Sphingobacteriia</taxon>
        <taxon>Sphingobacteriales</taxon>
        <taxon>Sphingobacteriaceae</taxon>
        <taxon>Mucilaginibacter</taxon>
    </lineage>
</organism>
<proteinExistence type="predicted"/>
<evidence type="ECO:0000313" key="1">
    <source>
        <dbReference type="EMBL" id="TWR30914.1"/>
    </source>
</evidence>
<evidence type="ECO:0000313" key="2">
    <source>
        <dbReference type="Proteomes" id="UP000320042"/>
    </source>
</evidence>
<dbReference type="Proteomes" id="UP000320042">
    <property type="component" value="Unassembled WGS sequence"/>
</dbReference>
<gene>
    <name evidence="1" type="ORF">FPZ43_00070</name>
</gene>
<comment type="caution">
    <text evidence="1">The sequence shown here is derived from an EMBL/GenBank/DDBJ whole genome shotgun (WGS) entry which is preliminary data.</text>
</comment>
<reference evidence="1 2" key="1">
    <citation type="submission" date="2019-07" db="EMBL/GenBank/DDBJ databases">
        <authorList>
            <person name="Kim J."/>
        </authorList>
    </citation>
    <scope>NUCLEOTIDE SEQUENCE [LARGE SCALE GENOMIC DNA]</scope>
    <source>
        <strain evidence="2">dk17</strain>
    </source>
</reference>
<accession>A0A563UHQ7</accession>
<dbReference type="AlphaFoldDB" id="A0A563UHQ7"/>
<sequence>MILQALHFNTKVGFAYYDNNINGEETIEGTDEITAAYFETADKNLPVLVRKIASYHDVAK</sequence>
<dbReference type="EMBL" id="VOEJ01000001">
    <property type="protein sequence ID" value="TWR30914.1"/>
    <property type="molecule type" value="Genomic_DNA"/>
</dbReference>
<dbReference type="RefSeq" id="WP_146379810.1">
    <property type="nucleotide sequence ID" value="NZ_VOEJ01000001.1"/>
</dbReference>
<keyword evidence="2" id="KW-1185">Reference proteome</keyword>
<name>A0A563UHQ7_9SPHI</name>